<accession>A0A0D3KXD9</accession>
<feature type="chain" id="PRO_5044231681" description="mTERF domain-containing protein 1, mitochondrial" evidence="4">
    <location>
        <begin position="19"/>
        <end position="463"/>
    </location>
</feature>
<organism evidence="5 6">
    <name type="scientific">Emiliania huxleyi (strain CCMP1516)</name>
    <dbReference type="NCBI Taxonomy" id="280463"/>
    <lineage>
        <taxon>Eukaryota</taxon>
        <taxon>Haptista</taxon>
        <taxon>Haptophyta</taxon>
        <taxon>Prymnesiophyceae</taxon>
        <taxon>Isochrysidales</taxon>
        <taxon>Noelaerhabdaceae</taxon>
        <taxon>Emiliania</taxon>
    </lineage>
</organism>
<keyword evidence="2" id="KW-0809">Transit peptide</keyword>
<feature type="region of interest" description="Disordered" evidence="3">
    <location>
        <begin position="386"/>
        <end position="405"/>
    </location>
</feature>
<dbReference type="HOGENOM" id="CLU_697244_0_0_1"/>
<dbReference type="PANTHER" id="PTHR13068">
    <property type="entry name" value="CGI-12 PROTEIN-RELATED"/>
    <property type="match status" value="1"/>
</dbReference>
<dbReference type="AlphaFoldDB" id="A0A0D3KXD9"/>
<comment type="similarity">
    <text evidence="1">Belongs to the mTERF family.</text>
</comment>
<evidence type="ECO:0000256" key="3">
    <source>
        <dbReference type="SAM" id="MobiDB-lite"/>
    </source>
</evidence>
<dbReference type="EnsemblProtists" id="EOD40424">
    <property type="protein sequence ID" value="EOD40424"/>
    <property type="gene ID" value="EMIHUDRAFT_108606"/>
</dbReference>
<name>A0A0D3KXD9_EMIH1</name>
<dbReference type="InterPro" id="IPR003690">
    <property type="entry name" value="MTERF"/>
</dbReference>
<dbReference type="RefSeq" id="XP_005792853.1">
    <property type="nucleotide sequence ID" value="XM_005792796.1"/>
</dbReference>
<dbReference type="InterPro" id="IPR038538">
    <property type="entry name" value="MTERF_sf"/>
</dbReference>
<dbReference type="PaxDb" id="2903-EOD40424"/>
<evidence type="ECO:0000313" key="5">
    <source>
        <dbReference type="EnsemblProtists" id="EOD40424"/>
    </source>
</evidence>
<dbReference type="Proteomes" id="UP000013827">
    <property type="component" value="Unassembled WGS sequence"/>
</dbReference>
<evidence type="ECO:0008006" key="7">
    <source>
        <dbReference type="Google" id="ProtNLM"/>
    </source>
</evidence>
<keyword evidence="6" id="KW-1185">Reference proteome</keyword>
<dbReference type="GeneID" id="17285695"/>
<feature type="signal peptide" evidence="4">
    <location>
        <begin position="1"/>
        <end position="18"/>
    </location>
</feature>
<evidence type="ECO:0000256" key="4">
    <source>
        <dbReference type="SAM" id="SignalP"/>
    </source>
</evidence>
<feature type="compositionally biased region" description="Polar residues" evidence="3">
    <location>
        <begin position="392"/>
        <end position="403"/>
    </location>
</feature>
<dbReference type="KEGG" id="ehx:EMIHUDRAFT_108606"/>
<feature type="region of interest" description="Disordered" evidence="3">
    <location>
        <begin position="429"/>
        <end position="463"/>
    </location>
</feature>
<dbReference type="GO" id="GO:0003676">
    <property type="term" value="F:nucleic acid binding"/>
    <property type="evidence" value="ECO:0007669"/>
    <property type="project" value="InterPro"/>
</dbReference>
<reference evidence="5" key="2">
    <citation type="submission" date="2024-10" db="UniProtKB">
        <authorList>
            <consortium name="EnsemblProtists"/>
        </authorList>
    </citation>
    <scope>IDENTIFICATION</scope>
</reference>
<reference evidence="6" key="1">
    <citation type="journal article" date="2013" name="Nature">
        <title>Pan genome of the phytoplankton Emiliania underpins its global distribution.</title>
        <authorList>
            <person name="Read B.A."/>
            <person name="Kegel J."/>
            <person name="Klute M.J."/>
            <person name="Kuo A."/>
            <person name="Lefebvre S.C."/>
            <person name="Maumus F."/>
            <person name="Mayer C."/>
            <person name="Miller J."/>
            <person name="Monier A."/>
            <person name="Salamov A."/>
            <person name="Young J."/>
            <person name="Aguilar M."/>
            <person name="Claverie J.M."/>
            <person name="Frickenhaus S."/>
            <person name="Gonzalez K."/>
            <person name="Herman E.K."/>
            <person name="Lin Y.C."/>
            <person name="Napier J."/>
            <person name="Ogata H."/>
            <person name="Sarno A.F."/>
            <person name="Shmutz J."/>
            <person name="Schroeder D."/>
            <person name="de Vargas C."/>
            <person name="Verret F."/>
            <person name="von Dassow P."/>
            <person name="Valentin K."/>
            <person name="Van de Peer Y."/>
            <person name="Wheeler G."/>
            <person name="Dacks J.B."/>
            <person name="Delwiche C.F."/>
            <person name="Dyhrman S.T."/>
            <person name="Glockner G."/>
            <person name="John U."/>
            <person name="Richards T."/>
            <person name="Worden A.Z."/>
            <person name="Zhang X."/>
            <person name="Grigoriev I.V."/>
            <person name="Allen A.E."/>
            <person name="Bidle K."/>
            <person name="Borodovsky M."/>
            <person name="Bowler C."/>
            <person name="Brownlee C."/>
            <person name="Cock J.M."/>
            <person name="Elias M."/>
            <person name="Gladyshev V.N."/>
            <person name="Groth M."/>
            <person name="Guda C."/>
            <person name="Hadaegh A."/>
            <person name="Iglesias-Rodriguez M.D."/>
            <person name="Jenkins J."/>
            <person name="Jones B.M."/>
            <person name="Lawson T."/>
            <person name="Leese F."/>
            <person name="Lindquist E."/>
            <person name="Lobanov A."/>
            <person name="Lomsadze A."/>
            <person name="Malik S.B."/>
            <person name="Marsh M.E."/>
            <person name="Mackinder L."/>
            <person name="Mock T."/>
            <person name="Mueller-Roeber B."/>
            <person name="Pagarete A."/>
            <person name="Parker M."/>
            <person name="Probert I."/>
            <person name="Quesneville H."/>
            <person name="Raines C."/>
            <person name="Rensing S.A."/>
            <person name="Riano-Pachon D.M."/>
            <person name="Richier S."/>
            <person name="Rokitta S."/>
            <person name="Shiraiwa Y."/>
            <person name="Soanes D.M."/>
            <person name="van der Giezen M."/>
            <person name="Wahlund T.M."/>
            <person name="Williams B."/>
            <person name="Wilson W."/>
            <person name="Wolfe G."/>
            <person name="Wurch L.L."/>
        </authorList>
    </citation>
    <scope>NUCLEOTIDE SEQUENCE</scope>
</reference>
<proteinExistence type="inferred from homology"/>
<feature type="compositionally biased region" description="Polar residues" evidence="3">
    <location>
        <begin position="433"/>
        <end position="446"/>
    </location>
</feature>
<protein>
    <recommendedName>
        <fullName evidence="7">mTERF domain-containing protein 1, mitochondrial</fullName>
    </recommendedName>
</protein>
<evidence type="ECO:0000256" key="2">
    <source>
        <dbReference type="ARBA" id="ARBA00022946"/>
    </source>
</evidence>
<keyword evidence="4" id="KW-0732">Signal</keyword>
<sequence>MCFLAAAVLVAASALTAAADVRSVLVRIGVRGAALRRLAERAAKAPGGMSASAAALEQSISELDAAGLAPDRLAKLLARQPRALPPLLSHSPAALLAALRDTKGLPPAAQLIAAEPLLLTLDDVKLRAALDYLEPFVCAANRSAAEFVARQPQALLWRAEASSPVLETLREMGLDQRAVDRVSRWSPARQLASGDGARRSLSWLGRTLGLDAAALGRLVASFPPVVGLEPARLAASHAFLASEAGEAAAVAALVRYPQLLSVSVEANLRPTADYLRSLGVDVGRVVRSHAITLDLSLEANLKPTVSFLQREGVEEFGRVLSSQPSLLSLSTQSSLAPKWDFLRSLGMAPLGPLLTQYPAVLTLSLEANLRPTALALAEGRACCHLPTRPSGHATSPRRSSDASSRGWRCAVTTASDVHFCKQVHLRMEDRPSGTITPSGHTPNSHTPIHARPAPLMPFSRHTA</sequence>
<dbReference type="eggNOG" id="KOG1267">
    <property type="taxonomic scope" value="Eukaryota"/>
</dbReference>
<dbReference type="Gene3D" id="1.25.70.10">
    <property type="entry name" value="Transcription termination factor 3, mitochondrial"/>
    <property type="match status" value="2"/>
</dbReference>
<dbReference type="PANTHER" id="PTHR13068:SF151">
    <property type="entry name" value="TRANSCRIPTION TERMINATION FACTOR MTERF9, CHLOROPLASTIC"/>
    <property type="match status" value="1"/>
</dbReference>
<evidence type="ECO:0000256" key="1">
    <source>
        <dbReference type="ARBA" id="ARBA00007692"/>
    </source>
</evidence>
<evidence type="ECO:0000313" key="6">
    <source>
        <dbReference type="Proteomes" id="UP000013827"/>
    </source>
</evidence>
<dbReference type="STRING" id="2903.R1G3I7"/>
<dbReference type="SMART" id="SM00733">
    <property type="entry name" value="Mterf"/>
    <property type="match status" value="7"/>
</dbReference>
<dbReference type="Pfam" id="PF02536">
    <property type="entry name" value="mTERF"/>
    <property type="match status" value="1"/>
</dbReference>